<dbReference type="SUPFAM" id="SSF46894">
    <property type="entry name" value="C-terminal effector domain of the bipartite response regulators"/>
    <property type="match status" value="1"/>
</dbReference>
<dbReference type="InterPro" id="IPR000792">
    <property type="entry name" value="Tscrpt_reg_LuxR_C"/>
</dbReference>
<comment type="caution">
    <text evidence="5">The sequence shown here is derived from an EMBL/GenBank/DDBJ whole genome shotgun (WGS) entry which is preliminary data.</text>
</comment>
<evidence type="ECO:0000259" key="3">
    <source>
        <dbReference type="PROSITE" id="PS50043"/>
    </source>
</evidence>
<dbReference type="Pfam" id="PF00196">
    <property type="entry name" value="GerE"/>
    <property type="match status" value="1"/>
</dbReference>
<protein>
    <submittedName>
        <fullName evidence="5">Response regulator transcription factor</fullName>
    </submittedName>
</protein>
<dbReference type="InterPro" id="IPR001789">
    <property type="entry name" value="Sig_transdc_resp-reg_receiver"/>
</dbReference>
<evidence type="ECO:0000256" key="2">
    <source>
        <dbReference type="PROSITE-ProRule" id="PRU00169"/>
    </source>
</evidence>
<dbReference type="CDD" id="cd06170">
    <property type="entry name" value="LuxR_C_like"/>
    <property type="match status" value="1"/>
</dbReference>
<keyword evidence="1" id="KW-0238">DNA-binding</keyword>
<evidence type="ECO:0000313" key="6">
    <source>
        <dbReference type="Proteomes" id="UP001410394"/>
    </source>
</evidence>
<dbReference type="RefSeq" id="WP_345918246.1">
    <property type="nucleotide sequence ID" value="NZ_JBDIVE010000001.1"/>
</dbReference>
<dbReference type="Gene3D" id="3.40.50.2300">
    <property type="match status" value="1"/>
</dbReference>
<dbReference type="PROSITE" id="PS50110">
    <property type="entry name" value="RESPONSE_REGULATORY"/>
    <property type="match status" value="1"/>
</dbReference>
<dbReference type="PANTHER" id="PTHR45566:SF2">
    <property type="entry name" value="NARL SUBFAMILY"/>
    <property type="match status" value="1"/>
</dbReference>
<evidence type="ECO:0000313" key="5">
    <source>
        <dbReference type="EMBL" id="MEN3067481.1"/>
    </source>
</evidence>
<dbReference type="PANTHER" id="PTHR45566">
    <property type="entry name" value="HTH-TYPE TRANSCRIPTIONAL REGULATOR YHJB-RELATED"/>
    <property type="match status" value="1"/>
</dbReference>
<dbReference type="EMBL" id="JBDIVE010000001">
    <property type="protein sequence ID" value="MEN3067481.1"/>
    <property type="molecule type" value="Genomic_DNA"/>
</dbReference>
<dbReference type="PRINTS" id="PR00038">
    <property type="entry name" value="HTHLUXR"/>
</dbReference>
<dbReference type="InterPro" id="IPR051015">
    <property type="entry name" value="EvgA-like"/>
</dbReference>
<sequence length="240" mass="26318">MKRIERLWRTPMQNHQRIRILIQYHDPLVAAGLSTILREHADFELVAETDQSSTAPDVLITGYEHGLACITGTASSALQVKPSGVLILTRRDSEWEIRHALECGACGYLTLGCALDELVSAVRSLHRGIPHLGQIAARKMADSIACEPLTAREMDVLRLLVEGHANKTIAKHLGIAAGTVKVHMKSLFHKLEATSRTEVAAVAERRGLLSLPPSLPERSAFHPQSARRYAAPAAFETCQI</sequence>
<organism evidence="5 6">
    <name type="scientific">Uliginosibacterium sediminicola</name>
    <dbReference type="NCBI Taxonomy" id="2024550"/>
    <lineage>
        <taxon>Bacteria</taxon>
        <taxon>Pseudomonadati</taxon>
        <taxon>Pseudomonadota</taxon>
        <taxon>Betaproteobacteria</taxon>
        <taxon>Rhodocyclales</taxon>
        <taxon>Zoogloeaceae</taxon>
        <taxon>Uliginosibacterium</taxon>
    </lineage>
</organism>
<accession>A0ABU9YVA3</accession>
<feature type="domain" description="HTH luxR-type" evidence="3">
    <location>
        <begin position="142"/>
        <end position="207"/>
    </location>
</feature>
<dbReference type="PROSITE" id="PS00622">
    <property type="entry name" value="HTH_LUXR_1"/>
    <property type="match status" value="1"/>
</dbReference>
<keyword evidence="6" id="KW-1185">Reference proteome</keyword>
<name>A0ABU9YVA3_9RHOO</name>
<proteinExistence type="predicted"/>
<feature type="domain" description="Response regulatory" evidence="4">
    <location>
        <begin position="19"/>
        <end position="126"/>
    </location>
</feature>
<comment type="caution">
    <text evidence="2">Lacks conserved residue(s) required for the propagation of feature annotation.</text>
</comment>
<dbReference type="InterPro" id="IPR016032">
    <property type="entry name" value="Sig_transdc_resp-reg_C-effctor"/>
</dbReference>
<dbReference type="SMART" id="SM00421">
    <property type="entry name" value="HTH_LUXR"/>
    <property type="match status" value="1"/>
</dbReference>
<gene>
    <name evidence="5" type="ORF">ABDB84_03255</name>
</gene>
<dbReference type="Proteomes" id="UP001410394">
    <property type="component" value="Unassembled WGS sequence"/>
</dbReference>
<dbReference type="PROSITE" id="PS50043">
    <property type="entry name" value="HTH_LUXR_2"/>
    <property type="match status" value="1"/>
</dbReference>
<evidence type="ECO:0000256" key="1">
    <source>
        <dbReference type="ARBA" id="ARBA00023125"/>
    </source>
</evidence>
<dbReference type="InterPro" id="IPR011006">
    <property type="entry name" value="CheY-like_superfamily"/>
</dbReference>
<evidence type="ECO:0000259" key="4">
    <source>
        <dbReference type="PROSITE" id="PS50110"/>
    </source>
</evidence>
<dbReference type="SUPFAM" id="SSF52172">
    <property type="entry name" value="CheY-like"/>
    <property type="match status" value="1"/>
</dbReference>
<reference evidence="5 6" key="1">
    <citation type="journal article" date="2018" name="Int. J. Syst. Evol. Microbiol.">
        <title>Uliginosibacterium sediminicola sp. nov., isolated from freshwater sediment.</title>
        <authorList>
            <person name="Hwang W.M."/>
            <person name="Kim S.M."/>
            <person name="Kang K."/>
            <person name="Ahn T.Y."/>
        </authorList>
    </citation>
    <scope>NUCLEOTIDE SEQUENCE [LARGE SCALE GENOMIC DNA]</scope>
    <source>
        <strain evidence="5 6">M1-21</strain>
    </source>
</reference>